<dbReference type="GeneID" id="112289451"/>
<comment type="subcellular location">
    <subcellularLocation>
        <location evidence="9">Mitochondrion inner membrane</location>
        <topology evidence="9">Peripheral membrane protein</topology>
        <orientation evidence="9">Matrix side</orientation>
    </subcellularLocation>
</comment>
<reference evidence="11 13" key="2">
    <citation type="journal article" date="2018" name="Plant J.">
        <title>The Physcomitrella patens chromosome-scale assembly reveals moss genome structure and evolution.</title>
        <authorList>
            <person name="Lang D."/>
            <person name="Ullrich K.K."/>
            <person name="Murat F."/>
            <person name="Fuchs J."/>
            <person name="Jenkins J."/>
            <person name="Haas F.B."/>
            <person name="Piednoel M."/>
            <person name="Gundlach H."/>
            <person name="Van Bel M."/>
            <person name="Meyberg R."/>
            <person name="Vives C."/>
            <person name="Morata J."/>
            <person name="Symeonidi A."/>
            <person name="Hiss M."/>
            <person name="Muchero W."/>
            <person name="Kamisugi Y."/>
            <person name="Saleh O."/>
            <person name="Blanc G."/>
            <person name="Decker E.L."/>
            <person name="van Gessel N."/>
            <person name="Grimwood J."/>
            <person name="Hayes R.D."/>
            <person name="Graham S.W."/>
            <person name="Gunter L.E."/>
            <person name="McDaniel S.F."/>
            <person name="Hoernstein S.N.W."/>
            <person name="Larsson A."/>
            <person name="Li F.W."/>
            <person name="Perroud P.F."/>
            <person name="Phillips J."/>
            <person name="Ranjan P."/>
            <person name="Rokshar D.S."/>
            <person name="Rothfels C.J."/>
            <person name="Schneider L."/>
            <person name="Shu S."/>
            <person name="Stevenson D.W."/>
            <person name="Thummler F."/>
            <person name="Tillich M."/>
            <person name="Villarreal Aguilar J.C."/>
            <person name="Widiez T."/>
            <person name="Wong G.K."/>
            <person name="Wymore A."/>
            <person name="Zhang Y."/>
            <person name="Zimmer A.D."/>
            <person name="Quatrano R.S."/>
            <person name="Mayer K.F.X."/>
            <person name="Goodstein D."/>
            <person name="Casacuberta J.M."/>
            <person name="Vandepoele K."/>
            <person name="Reski R."/>
            <person name="Cuming A.C."/>
            <person name="Tuskan G.A."/>
            <person name="Maumus F."/>
            <person name="Salse J."/>
            <person name="Schmutz J."/>
            <person name="Rensing S.A."/>
        </authorList>
    </citation>
    <scope>NUCLEOTIDE SEQUENCE [LARGE SCALE GENOMIC DNA]</scope>
    <source>
        <strain evidence="12 13">cv. Gransden 2004</strain>
    </source>
</reference>
<proteinExistence type="inferred from homology"/>
<dbReference type="Proteomes" id="UP000006727">
    <property type="component" value="Chromosome 12"/>
</dbReference>
<feature type="region of interest" description="Disordered" evidence="10">
    <location>
        <begin position="65"/>
        <end position="85"/>
    </location>
</feature>
<dbReference type="Gramene" id="Pp3c12_14210V3.2">
    <property type="protein sequence ID" value="Pp3c12_14210V3.2"/>
    <property type="gene ID" value="Pp3c12_14210"/>
</dbReference>
<keyword evidence="13" id="KW-1185">Reference proteome</keyword>
<keyword evidence="4 9" id="KW-0999">Mitochondrion inner membrane</keyword>
<accession>A0A2K1JQS0</accession>
<evidence type="ECO:0000256" key="3">
    <source>
        <dbReference type="ARBA" id="ARBA00022660"/>
    </source>
</evidence>
<evidence type="ECO:0000256" key="8">
    <source>
        <dbReference type="ARBA" id="ARBA00023136"/>
    </source>
</evidence>
<keyword evidence="3 9" id="KW-0679">Respiratory chain</keyword>
<keyword evidence="6 9" id="KW-0249">Electron transport</keyword>
<dbReference type="EnsemblPlants" id="Pp3c12_14210V3.2">
    <property type="protein sequence ID" value="Pp3c12_14210V3.2"/>
    <property type="gene ID" value="Pp3c12_14210"/>
</dbReference>
<evidence type="ECO:0000313" key="11">
    <source>
        <dbReference type="EMBL" id="PNR43880.1"/>
    </source>
</evidence>
<dbReference type="PaxDb" id="3218-PP1S70_214V6.1"/>
<evidence type="ECO:0000256" key="1">
    <source>
        <dbReference type="ARBA" id="ARBA00005882"/>
    </source>
</evidence>
<protein>
    <recommendedName>
        <fullName evidence="9">NADH dehydrogenase [ubiquinone] iron-sulfur protein 4, mitochondrial</fullName>
    </recommendedName>
</protein>
<reference evidence="11 13" key="1">
    <citation type="journal article" date="2008" name="Science">
        <title>The Physcomitrella genome reveals evolutionary insights into the conquest of land by plants.</title>
        <authorList>
            <person name="Rensing S."/>
            <person name="Lang D."/>
            <person name="Zimmer A."/>
            <person name="Terry A."/>
            <person name="Salamov A."/>
            <person name="Shapiro H."/>
            <person name="Nishiyama T."/>
            <person name="Perroud P.-F."/>
            <person name="Lindquist E."/>
            <person name="Kamisugi Y."/>
            <person name="Tanahashi T."/>
            <person name="Sakakibara K."/>
            <person name="Fujita T."/>
            <person name="Oishi K."/>
            <person name="Shin-I T."/>
            <person name="Kuroki Y."/>
            <person name="Toyoda A."/>
            <person name="Suzuki Y."/>
            <person name="Hashimoto A."/>
            <person name="Yamaguchi K."/>
            <person name="Sugano A."/>
            <person name="Kohara Y."/>
            <person name="Fujiyama A."/>
            <person name="Anterola A."/>
            <person name="Aoki S."/>
            <person name="Ashton N."/>
            <person name="Barbazuk W.B."/>
            <person name="Barker E."/>
            <person name="Bennetzen J."/>
            <person name="Bezanilla M."/>
            <person name="Blankenship R."/>
            <person name="Cho S.H."/>
            <person name="Dutcher S."/>
            <person name="Estelle M."/>
            <person name="Fawcett J.A."/>
            <person name="Gundlach H."/>
            <person name="Hanada K."/>
            <person name="Heyl A."/>
            <person name="Hicks K.A."/>
            <person name="Hugh J."/>
            <person name="Lohr M."/>
            <person name="Mayer K."/>
            <person name="Melkozernov A."/>
            <person name="Murata T."/>
            <person name="Nelson D."/>
            <person name="Pils B."/>
            <person name="Prigge M."/>
            <person name="Reiss B."/>
            <person name="Renner T."/>
            <person name="Rombauts S."/>
            <person name="Rushton P."/>
            <person name="Sanderfoot A."/>
            <person name="Schween G."/>
            <person name="Shiu S.-H."/>
            <person name="Stueber K."/>
            <person name="Theodoulou F.L."/>
            <person name="Tu H."/>
            <person name="Van de Peer Y."/>
            <person name="Verrier P.J."/>
            <person name="Waters E."/>
            <person name="Wood A."/>
            <person name="Yang L."/>
            <person name="Cove D."/>
            <person name="Cuming A."/>
            <person name="Hasebe M."/>
            <person name="Lucas S."/>
            <person name="Mishler D.B."/>
            <person name="Reski R."/>
            <person name="Grigoriev I."/>
            <person name="Quatrano R.S."/>
            <person name="Boore J.L."/>
        </authorList>
    </citation>
    <scope>NUCLEOTIDE SEQUENCE [LARGE SCALE GENOMIC DNA]</scope>
    <source>
        <strain evidence="12 13">cv. Gransden 2004</strain>
    </source>
</reference>
<evidence type="ECO:0000256" key="4">
    <source>
        <dbReference type="ARBA" id="ARBA00022792"/>
    </source>
</evidence>
<dbReference type="Pfam" id="PF04800">
    <property type="entry name" value="NDUS4"/>
    <property type="match status" value="1"/>
</dbReference>
<dbReference type="KEGG" id="ppp:112289451"/>
<dbReference type="GO" id="GO:0022900">
    <property type="term" value="P:electron transport chain"/>
    <property type="evidence" value="ECO:0007669"/>
    <property type="project" value="InterPro"/>
</dbReference>
<dbReference type="Gramene" id="Pp3c12_14210V3.1">
    <property type="protein sequence ID" value="Pp3c12_14210V3.1"/>
    <property type="gene ID" value="Pp3c12_14210"/>
</dbReference>
<dbReference type="EnsemblPlants" id="Pp3c12_14210V3.1">
    <property type="protein sequence ID" value="Pp3c12_14210V3.1"/>
    <property type="gene ID" value="Pp3c12_14210"/>
</dbReference>
<keyword evidence="2 9" id="KW-0813">Transport</keyword>
<dbReference type="EMBL" id="ABEU02000012">
    <property type="protein sequence ID" value="PNR43880.1"/>
    <property type="molecule type" value="Genomic_DNA"/>
</dbReference>
<dbReference type="AlphaFoldDB" id="A0A2K1JQS0"/>
<dbReference type="RefSeq" id="XP_024390445.1">
    <property type="nucleotide sequence ID" value="XM_024534677.2"/>
</dbReference>
<evidence type="ECO:0000256" key="7">
    <source>
        <dbReference type="ARBA" id="ARBA00023128"/>
    </source>
</evidence>
<evidence type="ECO:0000256" key="5">
    <source>
        <dbReference type="ARBA" id="ARBA00022946"/>
    </source>
</evidence>
<dbReference type="InterPro" id="IPR038532">
    <property type="entry name" value="NDUFS4-like_sf"/>
</dbReference>
<dbReference type="InterPro" id="IPR006885">
    <property type="entry name" value="NADH_UbQ_FeS_4_mit-like"/>
</dbReference>
<dbReference type="STRING" id="3218.A0A2K1JQS0"/>
<evidence type="ECO:0000313" key="12">
    <source>
        <dbReference type="EnsemblPlants" id="Pp3c12_14210V3.1"/>
    </source>
</evidence>
<evidence type="ECO:0000313" key="13">
    <source>
        <dbReference type="Proteomes" id="UP000006727"/>
    </source>
</evidence>
<dbReference type="PANTHER" id="PTHR12219">
    <property type="entry name" value="NADH-UBIQUINONE OXIDOREDUCTASE"/>
    <property type="match status" value="1"/>
</dbReference>
<keyword evidence="7 9" id="KW-0496">Mitochondrion</keyword>
<evidence type="ECO:0000256" key="6">
    <source>
        <dbReference type="ARBA" id="ARBA00022982"/>
    </source>
</evidence>
<dbReference type="GO" id="GO:0005743">
    <property type="term" value="C:mitochondrial inner membrane"/>
    <property type="evidence" value="ECO:0007669"/>
    <property type="project" value="UniProtKB-SubCell"/>
</dbReference>
<comment type="function">
    <text evidence="9">Accessory subunit of the mitochondrial membrane respiratory chain NADH dehydrogenase (Complex I), that is believed not to be involved in catalysis. Complex I functions in the transfer of electrons from NADH to the respiratory chain. The immediate electron acceptor for the enzyme is believed to be ubiquinone.</text>
</comment>
<dbReference type="OrthoDB" id="3089at2759"/>
<keyword evidence="5 9" id="KW-0809">Transit peptide</keyword>
<reference evidence="12" key="3">
    <citation type="submission" date="2020-12" db="UniProtKB">
        <authorList>
            <consortium name="EnsemblPlants"/>
        </authorList>
    </citation>
    <scope>IDENTIFICATION</scope>
</reference>
<sequence>MSMEPVRDVDLGYQYMGMSVCTVVAPERGREARNNSVQSRRRRRTVARRIALGVFRLPSCCTAPSTLEDPDPLSDNIGRNPRYAPTGEISPHIPYVPKYIHSREISRLPVKSKLQRKVIIYSPSSGTSMQQLQSTSKAAQWRIDYETETKWESSLKGWTSTGDSYLDVDESGLQFDSKEAAITFAEQYGWSYKVKEAKHKRNSSLGNFDWVEP</sequence>
<dbReference type="PANTHER" id="PTHR12219:SF8">
    <property type="entry name" value="NADH DEHYDROGENASE [UBIQUINONE] IRON-SULFUR PROTEIN 4, MITOCHONDRIAL"/>
    <property type="match status" value="1"/>
</dbReference>
<comment type="similarity">
    <text evidence="1 9">Belongs to the complex I NDUFS4 subunit family.</text>
</comment>
<dbReference type="Gene3D" id="3.30.160.190">
    <property type="entry name" value="atu1810 like domain"/>
    <property type="match status" value="1"/>
</dbReference>
<evidence type="ECO:0000256" key="9">
    <source>
        <dbReference type="RuleBase" id="RU367010"/>
    </source>
</evidence>
<evidence type="ECO:0000256" key="2">
    <source>
        <dbReference type="ARBA" id="ARBA00022448"/>
    </source>
</evidence>
<name>A0A2K1JQS0_PHYPA</name>
<organism evidence="11">
    <name type="scientific">Physcomitrium patens</name>
    <name type="common">Spreading-leaved earth moss</name>
    <name type="synonym">Physcomitrella patens</name>
    <dbReference type="NCBI Taxonomy" id="3218"/>
    <lineage>
        <taxon>Eukaryota</taxon>
        <taxon>Viridiplantae</taxon>
        <taxon>Streptophyta</taxon>
        <taxon>Embryophyta</taxon>
        <taxon>Bryophyta</taxon>
        <taxon>Bryophytina</taxon>
        <taxon>Bryopsida</taxon>
        <taxon>Funariidae</taxon>
        <taxon>Funariales</taxon>
        <taxon>Funariaceae</taxon>
        <taxon>Physcomitrium</taxon>
    </lineage>
</organism>
<keyword evidence="8 9" id="KW-0472">Membrane</keyword>
<gene>
    <name evidence="12" type="primary">LOC112289451</name>
    <name evidence="11" type="ORF">PHYPA_016263</name>
</gene>
<evidence type="ECO:0000256" key="10">
    <source>
        <dbReference type="SAM" id="MobiDB-lite"/>
    </source>
</evidence>